<dbReference type="EMBL" id="LN887696">
    <property type="protein sequence ID" value="CUR41468.1"/>
    <property type="molecule type" value="Genomic_DNA"/>
</dbReference>
<proteinExistence type="predicted"/>
<evidence type="ECO:0000313" key="2">
    <source>
        <dbReference type="EMBL" id="CUR41468.1"/>
    </source>
</evidence>
<dbReference type="RefSeq" id="WP_086132368.1">
    <property type="nucleotide sequence ID" value="NZ_JBNPKD010000001.1"/>
</dbReference>
<keyword evidence="1" id="KW-1133">Transmembrane helix</keyword>
<organism evidence="2">
    <name type="scientific">Limosilactobacillus reuteri</name>
    <name type="common">Lactobacillus reuteri</name>
    <dbReference type="NCBI Taxonomy" id="1598"/>
    <lineage>
        <taxon>Bacteria</taxon>
        <taxon>Bacillati</taxon>
        <taxon>Bacillota</taxon>
        <taxon>Bacilli</taxon>
        <taxon>Lactobacillales</taxon>
        <taxon>Lactobacillaceae</taxon>
        <taxon>Limosilactobacillus</taxon>
    </lineage>
</organism>
<protein>
    <submittedName>
        <fullName evidence="2">Uncharacterized protein</fullName>
    </submittedName>
</protein>
<sequence length="84" mass="9370">MLSASILEWITAGLIWVEVAVILGLANHQTARFARAQMLLGVVIIALICSQLLIIGVTFMKMFVLIGQLILLPTFWQALKEFEK</sequence>
<name>A0A0U5D676_LIMRT</name>
<keyword evidence="1" id="KW-0472">Membrane</keyword>
<gene>
    <name evidence="2" type="ORF">LRLP16767_LRLP167_00025</name>
</gene>
<feature type="transmembrane region" description="Helical" evidence="1">
    <location>
        <begin position="6"/>
        <end position="26"/>
    </location>
</feature>
<feature type="transmembrane region" description="Helical" evidence="1">
    <location>
        <begin position="38"/>
        <end position="56"/>
    </location>
</feature>
<dbReference type="AlphaFoldDB" id="A0A0U5D676"/>
<evidence type="ECO:0000256" key="1">
    <source>
        <dbReference type="SAM" id="Phobius"/>
    </source>
</evidence>
<reference evidence="2" key="1">
    <citation type="submission" date="2015-10" db="EMBL/GenBank/DDBJ databases">
        <authorList>
            <person name="Gilbert D.G."/>
        </authorList>
    </citation>
    <scope>NUCLEOTIDE SEQUENCE</scope>
    <source>
        <strain evidence="2">Lp167-67</strain>
    </source>
</reference>
<accession>A0A0U5D676</accession>
<keyword evidence="1" id="KW-0812">Transmembrane</keyword>